<dbReference type="Pfam" id="PF14223">
    <property type="entry name" value="Retrotran_gag_2"/>
    <property type="match status" value="1"/>
</dbReference>
<dbReference type="Proteomes" id="UP000008022">
    <property type="component" value="Unassembled WGS sequence"/>
</dbReference>
<sequence>MEWSRQTDTPPHKPRLAGPPLRHRRRSLGRHDWEEKGLPLLPSAFHLARIRFEPSKRSDGSDSSRVGPPPPPNMQPFGPHSAHALAHVNQAGSIVGPAVRVDGPQRATSPKCCTRTKTGRPKFGPLQTIVPFDGSNYTDWKNAVLLNLAMLDYDLALREDIPKEPQTAEELDMNEEDYENVEWNYKEKLAAWEKSNKMSLMYIKNHIAKDIIGGIVDSDNAKTYLANIEENFKSSSKTYASTIISKMITSSYNGKGSVRKHILEMTHMAHQLKSMDMDVSEGFLVHFIMSSLGPDFGPFKINYNTQKESGPYRS</sequence>
<evidence type="ECO:0000313" key="2">
    <source>
        <dbReference type="EnsemblPlants" id="ORUFI10G00740.1"/>
    </source>
</evidence>
<dbReference type="STRING" id="4529.A0A0E0QVP9"/>
<accession>A0A0E0QVP9</accession>
<feature type="region of interest" description="Disordered" evidence="1">
    <location>
        <begin position="100"/>
        <end position="119"/>
    </location>
</feature>
<dbReference type="PANTHER" id="PTHR35317:SF23">
    <property type="entry name" value="OS04G0629600 PROTEIN"/>
    <property type="match status" value="1"/>
</dbReference>
<protein>
    <submittedName>
        <fullName evidence="2">Uncharacterized protein</fullName>
    </submittedName>
</protein>
<dbReference type="HOGENOM" id="CLU_886775_0_0_1"/>
<evidence type="ECO:0000256" key="1">
    <source>
        <dbReference type="SAM" id="MobiDB-lite"/>
    </source>
</evidence>
<keyword evidence="3" id="KW-1185">Reference proteome</keyword>
<reference evidence="3" key="1">
    <citation type="submission" date="2013-06" db="EMBL/GenBank/DDBJ databases">
        <authorList>
            <person name="Zhao Q."/>
        </authorList>
    </citation>
    <scope>NUCLEOTIDE SEQUENCE</scope>
    <source>
        <strain evidence="3">cv. W1943</strain>
    </source>
</reference>
<dbReference type="AlphaFoldDB" id="A0A0E0QVP9"/>
<dbReference type="EnsemblPlants" id="ORUFI10G00740.1">
    <property type="protein sequence ID" value="ORUFI10G00740.1"/>
    <property type="gene ID" value="ORUFI10G00740"/>
</dbReference>
<feature type="region of interest" description="Disordered" evidence="1">
    <location>
        <begin position="51"/>
        <end position="80"/>
    </location>
</feature>
<proteinExistence type="predicted"/>
<dbReference type="Gramene" id="ORUFI10G00740.1">
    <property type="protein sequence ID" value="ORUFI10G00740.1"/>
    <property type="gene ID" value="ORUFI10G00740"/>
</dbReference>
<evidence type="ECO:0000313" key="3">
    <source>
        <dbReference type="Proteomes" id="UP000008022"/>
    </source>
</evidence>
<reference evidence="2" key="2">
    <citation type="submission" date="2015-06" db="UniProtKB">
        <authorList>
            <consortium name="EnsemblPlants"/>
        </authorList>
    </citation>
    <scope>IDENTIFICATION</scope>
</reference>
<feature type="compositionally biased region" description="Basic and acidic residues" evidence="1">
    <location>
        <begin position="51"/>
        <end position="62"/>
    </location>
</feature>
<name>A0A0E0QVP9_ORYRU</name>
<feature type="region of interest" description="Disordered" evidence="1">
    <location>
        <begin position="1"/>
        <end position="36"/>
    </location>
</feature>
<dbReference type="eggNOG" id="ENOG502RY1G">
    <property type="taxonomic scope" value="Eukaryota"/>
</dbReference>
<organism evidence="2 3">
    <name type="scientific">Oryza rufipogon</name>
    <name type="common">Brownbeard rice</name>
    <name type="synonym">Asian wild rice</name>
    <dbReference type="NCBI Taxonomy" id="4529"/>
    <lineage>
        <taxon>Eukaryota</taxon>
        <taxon>Viridiplantae</taxon>
        <taxon>Streptophyta</taxon>
        <taxon>Embryophyta</taxon>
        <taxon>Tracheophyta</taxon>
        <taxon>Spermatophyta</taxon>
        <taxon>Magnoliopsida</taxon>
        <taxon>Liliopsida</taxon>
        <taxon>Poales</taxon>
        <taxon>Poaceae</taxon>
        <taxon>BOP clade</taxon>
        <taxon>Oryzoideae</taxon>
        <taxon>Oryzeae</taxon>
        <taxon>Oryzinae</taxon>
        <taxon>Oryza</taxon>
    </lineage>
</organism>
<dbReference type="PANTHER" id="PTHR35317">
    <property type="entry name" value="OS04G0629600 PROTEIN"/>
    <property type="match status" value="1"/>
</dbReference>